<organism evidence="3 4">
    <name type="scientific">Actinomadura rugatobispora</name>
    <dbReference type="NCBI Taxonomy" id="1994"/>
    <lineage>
        <taxon>Bacteria</taxon>
        <taxon>Bacillati</taxon>
        <taxon>Actinomycetota</taxon>
        <taxon>Actinomycetes</taxon>
        <taxon>Streptosporangiales</taxon>
        <taxon>Thermomonosporaceae</taxon>
        <taxon>Actinomadura</taxon>
    </lineage>
</organism>
<accession>A0ABW0ZZI3</accession>
<proteinExistence type="predicted"/>
<dbReference type="PANTHER" id="PTHR21240:SF19">
    <property type="entry name" value="CATALYTIC_ HYDROLASE"/>
    <property type="match status" value="1"/>
</dbReference>
<evidence type="ECO:0000313" key="3">
    <source>
        <dbReference type="EMBL" id="MFC5748331.1"/>
    </source>
</evidence>
<comment type="caution">
    <text evidence="3">The sequence shown here is derived from an EMBL/GenBank/DDBJ whole genome shotgun (WGS) entry which is preliminary data.</text>
</comment>
<keyword evidence="1" id="KW-0456">Lyase</keyword>
<sequence>MASQFPTDPPAASDRPRPFGVGVVDTMIGFPQDPAALYRQIRTVLRDRQSRDEFEMPAQYMFHDIPAGHADGDVDPVALVLGEMDRHGVDVGLVSVSANEELAGRALAEHPDRFVGSWSCDPNRGMDGIRDLVRAHEKWGVRAASLYPHGLLPQLAIDAPQMYPVYAKCVELGIPVFVTVGIAGPRVPSMVQRVELIDQVMYDFPELVFVMRHGAEPWTDLAVKLMLKWPNLYYSTSAFAPRYYPAEIIDYANTRGADKIIYGGYFPMGLTLDRIMTELAQVPLKDHVWPNFLRNNALRVLGLDGAGAAGGRETP</sequence>
<dbReference type="SUPFAM" id="SSF51556">
    <property type="entry name" value="Metallo-dependent hydrolases"/>
    <property type="match status" value="1"/>
</dbReference>
<evidence type="ECO:0000313" key="4">
    <source>
        <dbReference type="Proteomes" id="UP001596074"/>
    </source>
</evidence>
<gene>
    <name evidence="3" type="ORF">ACFPZN_22130</name>
</gene>
<keyword evidence="4" id="KW-1185">Reference proteome</keyword>
<reference evidence="4" key="1">
    <citation type="journal article" date="2019" name="Int. J. Syst. Evol. Microbiol.">
        <title>The Global Catalogue of Microorganisms (GCM) 10K type strain sequencing project: providing services to taxonomists for standard genome sequencing and annotation.</title>
        <authorList>
            <consortium name="The Broad Institute Genomics Platform"/>
            <consortium name="The Broad Institute Genome Sequencing Center for Infectious Disease"/>
            <person name="Wu L."/>
            <person name="Ma J."/>
        </authorList>
    </citation>
    <scope>NUCLEOTIDE SEQUENCE [LARGE SCALE GENOMIC DNA]</scope>
    <source>
        <strain evidence="4">KCTC 42087</strain>
    </source>
</reference>
<dbReference type="RefSeq" id="WP_378283986.1">
    <property type="nucleotide sequence ID" value="NZ_JBHSON010000030.1"/>
</dbReference>
<evidence type="ECO:0000256" key="1">
    <source>
        <dbReference type="ARBA" id="ARBA00023239"/>
    </source>
</evidence>
<dbReference type="Gene3D" id="3.20.20.140">
    <property type="entry name" value="Metal-dependent hydrolases"/>
    <property type="match status" value="1"/>
</dbReference>
<dbReference type="EMBL" id="JBHSON010000030">
    <property type="protein sequence ID" value="MFC5748331.1"/>
    <property type="molecule type" value="Genomic_DNA"/>
</dbReference>
<dbReference type="InterPro" id="IPR032466">
    <property type="entry name" value="Metal_Hydrolase"/>
</dbReference>
<feature type="domain" description="Amidohydrolase-related" evidence="2">
    <location>
        <begin position="98"/>
        <end position="303"/>
    </location>
</feature>
<dbReference type="Pfam" id="PF04909">
    <property type="entry name" value="Amidohydro_2"/>
    <property type="match status" value="1"/>
</dbReference>
<dbReference type="InterPro" id="IPR006680">
    <property type="entry name" value="Amidohydro-rel"/>
</dbReference>
<dbReference type="PANTHER" id="PTHR21240">
    <property type="entry name" value="2-AMINO-3-CARBOXYLMUCONATE-6-SEMIALDEHYDE DECARBOXYLASE"/>
    <property type="match status" value="1"/>
</dbReference>
<evidence type="ECO:0000259" key="2">
    <source>
        <dbReference type="Pfam" id="PF04909"/>
    </source>
</evidence>
<dbReference type="Proteomes" id="UP001596074">
    <property type="component" value="Unassembled WGS sequence"/>
</dbReference>
<dbReference type="InterPro" id="IPR032465">
    <property type="entry name" value="ACMSD"/>
</dbReference>
<name>A0ABW0ZZI3_9ACTN</name>
<protein>
    <submittedName>
        <fullName evidence="3">Amidohydrolase family protein</fullName>
    </submittedName>
</protein>